<dbReference type="Gene3D" id="2.30.30.140">
    <property type="match status" value="1"/>
</dbReference>
<dbReference type="AlphaFoldDB" id="A0AAN8UZC2"/>
<reference evidence="2 3" key="1">
    <citation type="submission" date="2023-12" db="EMBL/GenBank/DDBJ databases">
        <title>A high-quality genome assembly for Dillenia turbinata (Dilleniales).</title>
        <authorList>
            <person name="Chanderbali A."/>
        </authorList>
    </citation>
    <scope>NUCLEOTIDE SEQUENCE [LARGE SCALE GENOMIC DNA]</scope>
    <source>
        <strain evidence="2">LSX21</strain>
        <tissue evidence="2">Leaf</tissue>
    </source>
</reference>
<sequence>MGLFRKGDLVEVCSKEEGFVGSYYAAVVVAEVGNNSYIVEYKTLVTDDETQPLREIVSACEVRPNPPEIEVKGYSILEKVDAYDNDGWWLGQITGKTESGYYVYFNTTGDEILYPFSRLRLHQDWFNTTWLVPSSSNKRASKDLGFDARCIKSAKVDFSN</sequence>
<dbReference type="PANTHER" id="PTHR31917:SF148">
    <property type="entry name" value="DUF724 DOMAIN-CONTAINING PROTEIN 2"/>
    <property type="match status" value="1"/>
</dbReference>
<accession>A0AAN8UZC2</accession>
<comment type="caution">
    <text evidence="2">The sequence shown here is derived from an EMBL/GenBank/DDBJ whole genome shotgun (WGS) entry which is preliminary data.</text>
</comment>
<dbReference type="Proteomes" id="UP001370490">
    <property type="component" value="Unassembled WGS sequence"/>
</dbReference>
<gene>
    <name evidence="2" type="ORF">RJ641_015621</name>
</gene>
<evidence type="ECO:0000313" key="3">
    <source>
        <dbReference type="Proteomes" id="UP001370490"/>
    </source>
</evidence>
<dbReference type="CDD" id="cd20405">
    <property type="entry name" value="Tudor_Agenet_AtDUF_rpt1_3"/>
    <property type="match status" value="1"/>
</dbReference>
<feature type="domain" description="Agenet" evidence="1">
    <location>
        <begin position="72"/>
        <end position="127"/>
    </location>
</feature>
<dbReference type="InterPro" id="IPR008395">
    <property type="entry name" value="Agenet-like_dom"/>
</dbReference>
<name>A0AAN8UZC2_9MAGN</name>
<dbReference type="SMART" id="SM00743">
    <property type="entry name" value="Agenet"/>
    <property type="match status" value="2"/>
</dbReference>
<dbReference type="Pfam" id="PF05641">
    <property type="entry name" value="Agenet"/>
    <property type="match status" value="1"/>
</dbReference>
<dbReference type="CDD" id="cd20406">
    <property type="entry name" value="Tudor_Agenet_AtDUF_rpt2_4"/>
    <property type="match status" value="1"/>
</dbReference>
<dbReference type="EMBL" id="JBAMMX010000021">
    <property type="protein sequence ID" value="KAK6919717.1"/>
    <property type="molecule type" value="Genomic_DNA"/>
</dbReference>
<proteinExistence type="predicted"/>
<evidence type="ECO:0000259" key="1">
    <source>
        <dbReference type="SMART" id="SM00743"/>
    </source>
</evidence>
<evidence type="ECO:0000313" key="2">
    <source>
        <dbReference type="EMBL" id="KAK6919717.1"/>
    </source>
</evidence>
<feature type="domain" description="Agenet" evidence="1">
    <location>
        <begin position="2"/>
        <end position="70"/>
    </location>
</feature>
<dbReference type="InterPro" id="IPR014002">
    <property type="entry name" value="Agenet_dom_plant"/>
</dbReference>
<protein>
    <submittedName>
        <fullName evidence="2">Agenet-like domain</fullName>
    </submittedName>
</protein>
<organism evidence="2 3">
    <name type="scientific">Dillenia turbinata</name>
    <dbReference type="NCBI Taxonomy" id="194707"/>
    <lineage>
        <taxon>Eukaryota</taxon>
        <taxon>Viridiplantae</taxon>
        <taxon>Streptophyta</taxon>
        <taxon>Embryophyta</taxon>
        <taxon>Tracheophyta</taxon>
        <taxon>Spermatophyta</taxon>
        <taxon>Magnoliopsida</taxon>
        <taxon>eudicotyledons</taxon>
        <taxon>Gunneridae</taxon>
        <taxon>Pentapetalae</taxon>
        <taxon>Dilleniales</taxon>
        <taxon>Dilleniaceae</taxon>
        <taxon>Dillenia</taxon>
    </lineage>
</organism>
<keyword evidence="3" id="KW-1185">Reference proteome</keyword>
<dbReference type="PANTHER" id="PTHR31917">
    <property type="entry name" value="AGENET DOMAIN-CONTAINING PROTEIN-RELATED"/>
    <property type="match status" value="1"/>
</dbReference>